<dbReference type="PANTHER" id="PTHR38471:SF2">
    <property type="entry name" value="FOUR HELIX BUNDLE PROTEIN"/>
    <property type="match status" value="1"/>
</dbReference>
<gene>
    <name evidence="1" type="ORF">DSCA_12490</name>
</gene>
<dbReference type="Proteomes" id="UP000427906">
    <property type="component" value="Chromosome"/>
</dbReference>
<dbReference type="KEGG" id="dalk:DSCA_12490"/>
<dbReference type="InterPro" id="IPR012657">
    <property type="entry name" value="23S_rRNA-intervening_sequence"/>
</dbReference>
<accession>A0A5K7YHJ3</accession>
<dbReference type="EMBL" id="AP021874">
    <property type="protein sequence ID" value="BBO67319.1"/>
    <property type="molecule type" value="Genomic_DNA"/>
</dbReference>
<dbReference type="SUPFAM" id="SSF158446">
    <property type="entry name" value="IVS-encoded protein-like"/>
    <property type="match status" value="1"/>
</dbReference>
<evidence type="ECO:0000313" key="1">
    <source>
        <dbReference type="EMBL" id="BBO67319.1"/>
    </source>
</evidence>
<dbReference type="AlphaFoldDB" id="A0A5K7YHJ3"/>
<dbReference type="Pfam" id="PF05635">
    <property type="entry name" value="23S_rRNA_IVP"/>
    <property type="match status" value="1"/>
</dbReference>
<dbReference type="InterPro" id="IPR036583">
    <property type="entry name" value="23S_rRNA_IVS_sf"/>
</dbReference>
<sequence>MNEKPNIIKDKSYLFAIQIVHLYKELLKQNEFVLSKQIVRSGTSIGANVEEALAAQSRKDFISKMSIASKEARETNYWLRLLRDTKLGNVSCILERLNESEEIIRIITSIVKTSKGRGAG</sequence>
<evidence type="ECO:0000313" key="2">
    <source>
        <dbReference type="Proteomes" id="UP000427906"/>
    </source>
</evidence>
<dbReference type="PIRSF" id="PIRSF035652">
    <property type="entry name" value="CHP02436"/>
    <property type="match status" value="1"/>
</dbReference>
<dbReference type="NCBIfam" id="TIGR02436">
    <property type="entry name" value="four helix bundle protein"/>
    <property type="match status" value="1"/>
</dbReference>
<organism evidence="1 2">
    <name type="scientific">Desulfosarcina alkanivorans</name>
    <dbReference type="NCBI Taxonomy" id="571177"/>
    <lineage>
        <taxon>Bacteria</taxon>
        <taxon>Pseudomonadati</taxon>
        <taxon>Thermodesulfobacteriota</taxon>
        <taxon>Desulfobacteria</taxon>
        <taxon>Desulfobacterales</taxon>
        <taxon>Desulfosarcinaceae</taxon>
        <taxon>Desulfosarcina</taxon>
    </lineage>
</organism>
<dbReference type="OrthoDB" id="285993at2"/>
<reference evidence="1 2" key="1">
    <citation type="submission" date="2019-11" db="EMBL/GenBank/DDBJ databases">
        <title>Comparative genomics of hydrocarbon-degrading Desulfosarcina strains.</title>
        <authorList>
            <person name="Watanabe M."/>
            <person name="Kojima H."/>
            <person name="Fukui M."/>
        </authorList>
    </citation>
    <scope>NUCLEOTIDE SEQUENCE [LARGE SCALE GENOMIC DNA]</scope>
    <source>
        <strain evidence="1 2">PL12</strain>
    </source>
</reference>
<name>A0A5K7YHJ3_9BACT</name>
<protein>
    <recommendedName>
        <fullName evidence="3">Four helix bundle protein</fullName>
    </recommendedName>
</protein>
<evidence type="ECO:0008006" key="3">
    <source>
        <dbReference type="Google" id="ProtNLM"/>
    </source>
</evidence>
<dbReference type="RefSeq" id="WP_155315594.1">
    <property type="nucleotide sequence ID" value="NZ_AP021874.1"/>
</dbReference>
<keyword evidence="2" id="KW-1185">Reference proteome</keyword>
<dbReference type="PANTHER" id="PTHR38471">
    <property type="entry name" value="FOUR HELIX BUNDLE PROTEIN"/>
    <property type="match status" value="1"/>
</dbReference>
<dbReference type="Gene3D" id="1.20.1440.60">
    <property type="entry name" value="23S rRNA-intervening sequence"/>
    <property type="match status" value="1"/>
</dbReference>
<proteinExistence type="predicted"/>